<keyword evidence="4" id="KW-1185">Reference proteome</keyword>
<feature type="transmembrane region" description="Helical" evidence="1">
    <location>
        <begin position="156"/>
        <end position="175"/>
    </location>
</feature>
<dbReference type="GO" id="GO:0004175">
    <property type="term" value="F:endopeptidase activity"/>
    <property type="evidence" value="ECO:0007669"/>
    <property type="project" value="UniProtKB-ARBA"/>
</dbReference>
<keyword evidence="1" id="KW-0472">Membrane</keyword>
<name>A0A2S7SZZ7_9BACT</name>
<keyword evidence="1" id="KW-0812">Transmembrane</keyword>
<keyword evidence="3" id="KW-0645">Protease</keyword>
<dbReference type="Proteomes" id="UP000239872">
    <property type="component" value="Unassembled WGS sequence"/>
</dbReference>
<gene>
    <name evidence="3" type="ORF">CJD36_001865</name>
</gene>
<feature type="transmembrane region" description="Helical" evidence="1">
    <location>
        <begin position="213"/>
        <end position="232"/>
    </location>
</feature>
<proteinExistence type="predicted"/>
<feature type="domain" description="CAAX prenyl protease 2/Lysostaphin resistance protein A-like" evidence="2">
    <location>
        <begin position="126"/>
        <end position="217"/>
    </location>
</feature>
<evidence type="ECO:0000313" key="3">
    <source>
        <dbReference type="EMBL" id="PQJ12520.1"/>
    </source>
</evidence>
<dbReference type="RefSeq" id="WP_105037403.1">
    <property type="nucleotide sequence ID" value="NZ_PPSL01000001.1"/>
</dbReference>
<dbReference type="EMBL" id="PPSL01000001">
    <property type="protein sequence ID" value="PQJ12520.1"/>
    <property type="molecule type" value="Genomic_DNA"/>
</dbReference>
<dbReference type="GO" id="GO:0006508">
    <property type="term" value="P:proteolysis"/>
    <property type="evidence" value="ECO:0007669"/>
    <property type="project" value="UniProtKB-KW"/>
</dbReference>
<dbReference type="AlphaFoldDB" id="A0A2S7SZZ7"/>
<sequence length="288" mass="31076">MQQKQCIGKRILHSALVKILIGFAICAFTIGLGQALVPRILAIFTHNIDISIIVTSIVVSILTIYVYRLLFSNYEKRKITELSSQSLLTNLGAGILLGVVYQSLVILVIYLNKGYTVVSINSAPNVLPYLAICICAGITEELIFRGIIFRLAEEKLGSYYALLISAAIFGGVHLMNENSTTLAAVAIAVEAGLLLGTAYMFTRNLWFPIAIHIAWNFAQSGMFGASTSGFAVKDSFISVHITGDKLITGGLFGPEASVQAMAIGLLAAAILLVMSIQKGNLVVPYWEK</sequence>
<accession>A0A2S7SZZ7</accession>
<evidence type="ECO:0000259" key="2">
    <source>
        <dbReference type="Pfam" id="PF02517"/>
    </source>
</evidence>
<keyword evidence="1" id="KW-1133">Transmembrane helix</keyword>
<feature type="transmembrane region" description="Helical" evidence="1">
    <location>
        <begin position="181"/>
        <end position="201"/>
    </location>
</feature>
<dbReference type="PANTHER" id="PTHR39430">
    <property type="entry name" value="MEMBRANE-ASSOCIATED PROTEASE-RELATED"/>
    <property type="match status" value="1"/>
</dbReference>
<evidence type="ECO:0000313" key="4">
    <source>
        <dbReference type="Proteomes" id="UP000239872"/>
    </source>
</evidence>
<keyword evidence="3" id="KW-0482">Metalloprotease</keyword>
<evidence type="ECO:0000256" key="1">
    <source>
        <dbReference type="SAM" id="Phobius"/>
    </source>
</evidence>
<organism evidence="3 4">
    <name type="scientific">Flavipsychrobacter stenotrophus</name>
    <dbReference type="NCBI Taxonomy" id="2077091"/>
    <lineage>
        <taxon>Bacteria</taxon>
        <taxon>Pseudomonadati</taxon>
        <taxon>Bacteroidota</taxon>
        <taxon>Chitinophagia</taxon>
        <taxon>Chitinophagales</taxon>
        <taxon>Chitinophagaceae</taxon>
        <taxon>Flavipsychrobacter</taxon>
    </lineage>
</organism>
<dbReference type="GO" id="GO:0080120">
    <property type="term" value="P:CAAX-box protein maturation"/>
    <property type="evidence" value="ECO:0007669"/>
    <property type="project" value="UniProtKB-ARBA"/>
</dbReference>
<dbReference type="Pfam" id="PF02517">
    <property type="entry name" value="Rce1-like"/>
    <property type="match status" value="1"/>
</dbReference>
<dbReference type="InterPro" id="IPR003675">
    <property type="entry name" value="Rce1/LyrA-like_dom"/>
</dbReference>
<feature type="transmembrane region" description="Helical" evidence="1">
    <location>
        <begin position="126"/>
        <end position="144"/>
    </location>
</feature>
<comment type="caution">
    <text evidence="3">The sequence shown here is derived from an EMBL/GenBank/DDBJ whole genome shotgun (WGS) entry which is preliminary data.</text>
</comment>
<keyword evidence="3" id="KW-0378">Hydrolase</keyword>
<dbReference type="GO" id="GO:0008237">
    <property type="term" value="F:metallopeptidase activity"/>
    <property type="evidence" value="ECO:0007669"/>
    <property type="project" value="UniProtKB-KW"/>
</dbReference>
<feature type="transmembrane region" description="Helical" evidence="1">
    <location>
        <begin position="50"/>
        <end position="70"/>
    </location>
</feature>
<dbReference type="OrthoDB" id="324900at2"/>
<feature type="transmembrane region" description="Helical" evidence="1">
    <location>
        <begin position="256"/>
        <end position="276"/>
    </location>
</feature>
<dbReference type="PANTHER" id="PTHR39430:SF1">
    <property type="entry name" value="PROTEASE"/>
    <property type="match status" value="1"/>
</dbReference>
<feature type="transmembrane region" description="Helical" evidence="1">
    <location>
        <begin position="91"/>
        <end position="111"/>
    </location>
</feature>
<feature type="transmembrane region" description="Helical" evidence="1">
    <location>
        <begin position="20"/>
        <end position="44"/>
    </location>
</feature>
<reference evidence="3 4" key="1">
    <citation type="submission" date="2018-01" db="EMBL/GenBank/DDBJ databases">
        <title>A novel member of the phylum Bacteroidetes isolated from glacier ice.</title>
        <authorList>
            <person name="Liu Q."/>
            <person name="Xin Y.-H."/>
        </authorList>
    </citation>
    <scope>NUCLEOTIDE SEQUENCE [LARGE SCALE GENOMIC DNA]</scope>
    <source>
        <strain evidence="3 4">RB1R16</strain>
    </source>
</reference>
<protein>
    <submittedName>
        <fullName evidence="3">CPBP family intramembrane metalloprotease domain-containing protein</fullName>
    </submittedName>
</protein>